<organism evidence="1 2">
    <name type="scientific">Paramaledivibacter caminithermalis (strain DSM 15212 / CIP 107654 / DViRD3)</name>
    <name type="common">Clostridium caminithermale</name>
    <dbReference type="NCBI Taxonomy" id="1121301"/>
    <lineage>
        <taxon>Bacteria</taxon>
        <taxon>Bacillati</taxon>
        <taxon>Bacillota</taxon>
        <taxon>Clostridia</taxon>
        <taxon>Peptostreptococcales</taxon>
        <taxon>Caminicellaceae</taxon>
        <taxon>Paramaledivibacter</taxon>
    </lineage>
</organism>
<evidence type="ECO:0000313" key="1">
    <source>
        <dbReference type="EMBL" id="SHJ79079.1"/>
    </source>
</evidence>
<gene>
    <name evidence="1" type="ORF">SAMN02745912_01085</name>
</gene>
<protein>
    <submittedName>
        <fullName evidence="1">Uncharacterized protein</fullName>
    </submittedName>
</protein>
<name>A0A1M6M6M7_PARC5</name>
<dbReference type="STRING" id="1121301.SAMN02745912_01085"/>
<dbReference type="Proteomes" id="UP000184465">
    <property type="component" value="Unassembled WGS sequence"/>
</dbReference>
<dbReference type="EMBL" id="FRAG01000009">
    <property type="protein sequence ID" value="SHJ79079.1"/>
    <property type="molecule type" value="Genomic_DNA"/>
</dbReference>
<evidence type="ECO:0000313" key="2">
    <source>
        <dbReference type="Proteomes" id="UP000184465"/>
    </source>
</evidence>
<sequence length="150" mass="17736">MSLSFLLFYRIKKNHMSKILMVRRMSRVERKKIKKENKIKRIQNFLIGILSFLFLITLLYTGIIVVDETNRAMMWMDESHFLSYSKLDEKNMEVIFCGDKYLVNIEKISILGSYIKGKMKYGINNVIKFAHDKGKVVTELVDNVFNNKIK</sequence>
<accession>A0A1M6M6M7</accession>
<reference evidence="2" key="1">
    <citation type="submission" date="2016-11" db="EMBL/GenBank/DDBJ databases">
        <authorList>
            <person name="Varghese N."/>
            <person name="Submissions S."/>
        </authorList>
    </citation>
    <scope>NUCLEOTIDE SEQUENCE [LARGE SCALE GENOMIC DNA]</scope>
    <source>
        <strain evidence="2">DSM 15212 / CIP 107654 / DViRD3</strain>
    </source>
</reference>
<keyword evidence="2" id="KW-1185">Reference proteome</keyword>
<proteinExistence type="predicted"/>
<dbReference type="AlphaFoldDB" id="A0A1M6M6M7"/>